<dbReference type="Proteomes" id="UP000017396">
    <property type="component" value="Chromosome"/>
</dbReference>
<dbReference type="EMBL" id="CP003587">
    <property type="protein sequence ID" value="AGY58093.1"/>
    <property type="molecule type" value="Genomic_DNA"/>
</dbReference>
<keyword evidence="7" id="KW-0067">ATP-binding</keyword>
<keyword evidence="4 10" id="KW-0808">Transferase</keyword>
<dbReference type="OrthoDB" id="9815750at2"/>
<feature type="domain" description="Histidine kinase" evidence="9">
    <location>
        <begin position="204"/>
        <end position="406"/>
    </location>
</feature>
<dbReference type="EC" id="2.7.13.3" evidence="2"/>
<dbReference type="InterPro" id="IPR004358">
    <property type="entry name" value="Sig_transdc_His_kin-like_C"/>
</dbReference>
<dbReference type="Pfam" id="PF00512">
    <property type="entry name" value="HisKA"/>
    <property type="match status" value="1"/>
</dbReference>
<dbReference type="Gene3D" id="3.30.565.10">
    <property type="entry name" value="Histidine kinase-like ATPase, C-terminal domain"/>
    <property type="match status" value="1"/>
</dbReference>
<gene>
    <name evidence="10" type="primary">atoS</name>
    <name evidence="10" type="ORF">GKIL_1847</name>
</gene>
<keyword evidence="11" id="KW-1185">Reference proteome</keyword>
<dbReference type="SMART" id="SM00388">
    <property type="entry name" value="HisKA"/>
    <property type="match status" value="1"/>
</dbReference>
<keyword evidence="6" id="KW-0418">Kinase</keyword>
<dbReference type="GO" id="GO:0005524">
    <property type="term" value="F:ATP binding"/>
    <property type="evidence" value="ECO:0007669"/>
    <property type="project" value="UniProtKB-KW"/>
</dbReference>
<organism evidence="10 11">
    <name type="scientific">Gloeobacter kilaueensis (strain ATCC BAA-2537 / CCAP 1431/1 / ULC 316 / JS1)</name>
    <dbReference type="NCBI Taxonomy" id="1183438"/>
    <lineage>
        <taxon>Bacteria</taxon>
        <taxon>Bacillati</taxon>
        <taxon>Cyanobacteriota</taxon>
        <taxon>Cyanophyceae</taxon>
        <taxon>Gloeobacterales</taxon>
        <taxon>Gloeobacteraceae</taxon>
        <taxon>Gloeobacter</taxon>
    </lineage>
</organism>
<dbReference type="CDD" id="cd00075">
    <property type="entry name" value="HATPase"/>
    <property type="match status" value="1"/>
</dbReference>
<evidence type="ECO:0000256" key="8">
    <source>
        <dbReference type="ARBA" id="ARBA00023012"/>
    </source>
</evidence>
<dbReference type="Gene3D" id="1.10.287.130">
    <property type="match status" value="1"/>
</dbReference>
<dbReference type="SUPFAM" id="SSF47384">
    <property type="entry name" value="Homodimeric domain of signal transducing histidine kinase"/>
    <property type="match status" value="1"/>
</dbReference>
<dbReference type="InterPro" id="IPR003594">
    <property type="entry name" value="HATPase_dom"/>
</dbReference>
<keyword evidence="3" id="KW-0597">Phosphoprotein</keyword>
<evidence type="ECO:0000256" key="7">
    <source>
        <dbReference type="ARBA" id="ARBA00022840"/>
    </source>
</evidence>
<dbReference type="RefSeq" id="WP_023173218.1">
    <property type="nucleotide sequence ID" value="NC_022600.1"/>
</dbReference>
<dbReference type="InterPro" id="IPR036097">
    <property type="entry name" value="HisK_dim/P_sf"/>
</dbReference>
<dbReference type="PANTHER" id="PTHR43065:SF10">
    <property type="entry name" value="PEROXIDE STRESS-ACTIVATED HISTIDINE KINASE MAK3"/>
    <property type="match status" value="1"/>
</dbReference>
<dbReference type="InterPro" id="IPR036890">
    <property type="entry name" value="HATPase_C_sf"/>
</dbReference>
<dbReference type="STRING" id="1183438.GKIL_1847"/>
<evidence type="ECO:0000256" key="3">
    <source>
        <dbReference type="ARBA" id="ARBA00022553"/>
    </source>
</evidence>
<dbReference type="InterPro" id="IPR003661">
    <property type="entry name" value="HisK_dim/P_dom"/>
</dbReference>
<dbReference type="KEGG" id="glj:GKIL_1847"/>
<evidence type="ECO:0000313" key="11">
    <source>
        <dbReference type="Proteomes" id="UP000017396"/>
    </source>
</evidence>
<dbReference type="PRINTS" id="PR00344">
    <property type="entry name" value="BCTRLSENSOR"/>
</dbReference>
<dbReference type="SUPFAM" id="SSF55874">
    <property type="entry name" value="ATPase domain of HSP90 chaperone/DNA topoisomerase II/histidine kinase"/>
    <property type="match status" value="1"/>
</dbReference>
<evidence type="ECO:0000256" key="2">
    <source>
        <dbReference type="ARBA" id="ARBA00012438"/>
    </source>
</evidence>
<dbReference type="InterPro" id="IPR029016">
    <property type="entry name" value="GAF-like_dom_sf"/>
</dbReference>
<dbReference type="HOGENOM" id="CLU_024855_1_0_3"/>
<keyword evidence="5" id="KW-0547">Nucleotide-binding</keyword>
<dbReference type="InterPro" id="IPR003018">
    <property type="entry name" value="GAF"/>
</dbReference>
<dbReference type="Pfam" id="PF02518">
    <property type="entry name" value="HATPase_c"/>
    <property type="match status" value="1"/>
</dbReference>
<sequence>MNAPPWQNAQRLLDILYSLSYRTGDLQVYLQTIADGVSELLGIDWSVVTFCEDGTETVMASSIDMGERSRYYPLHGRLTGYVVATGQTLIVDDVEKQPEYGRGPAGYRSYLGIPLRTPQGTVIGSICSFHRTARHYSEAEVRIVEMFAERAAIALDNFHLYERERNFHASLETEILQRTEQLRSAQAKLVERERLAAIGEFAASIVHEIRNPLTTVSGVLRYFRRQVLPAAAQERLALALEESARLERLLSEILLYAKPQVLRLHEVDLTQLVQEVIDSLRTQGQRVRFDDPGPVRVLGDRDKLKQALINIGLNAAQAVTPTEPITWQLAVDGQAQVELAVHNGGEPIAPADLPRVTEPFFSTKPAGTGLGLAIVRRIVEAHGGELHIRSNPAEGTTICIRLRATD</sequence>
<dbReference type="PATRIC" id="fig|1183438.3.peg.1810"/>
<dbReference type="CDD" id="cd00082">
    <property type="entry name" value="HisKA"/>
    <property type="match status" value="1"/>
</dbReference>
<accession>U5QGS2</accession>
<evidence type="ECO:0000313" key="10">
    <source>
        <dbReference type="EMBL" id="AGY58093.1"/>
    </source>
</evidence>
<evidence type="ECO:0000256" key="5">
    <source>
        <dbReference type="ARBA" id="ARBA00022741"/>
    </source>
</evidence>
<protein>
    <recommendedName>
        <fullName evidence="2">histidine kinase</fullName>
        <ecNumber evidence="2">2.7.13.3</ecNumber>
    </recommendedName>
</protein>
<dbReference type="GO" id="GO:0000155">
    <property type="term" value="F:phosphorelay sensor kinase activity"/>
    <property type="evidence" value="ECO:0007669"/>
    <property type="project" value="InterPro"/>
</dbReference>
<keyword evidence="8" id="KW-0902">Two-component regulatory system</keyword>
<dbReference type="AlphaFoldDB" id="U5QGS2"/>
<evidence type="ECO:0000259" key="9">
    <source>
        <dbReference type="PROSITE" id="PS50109"/>
    </source>
</evidence>
<name>U5QGS2_GLOK1</name>
<dbReference type="Gene3D" id="3.30.450.40">
    <property type="match status" value="1"/>
</dbReference>
<dbReference type="InterPro" id="IPR005467">
    <property type="entry name" value="His_kinase_dom"/>
</dbReference>
<proteinExistence type="predicted"/>
<dbReference type="PROSITE" id="PS50109">
    <property type="entry name" value="HIS_KIN"/>
    <property type="match status" value="1"/>
</dbReference>
<dbReference type="eggNOG" id="COG2205">
    <property type="taxonomic scope" value="Bacteria"/>
</dbReference>
<evidence type="ECO:0000256" key="4">
    <source>
        <dbReference type="ARBA" id="ARBA00022679"/>
    </source>
</evidence>
<dbReference type="PANTHER" id="PTHR43065">
    <property type="entry name" value="SENSOR HISTIDINE KINASE"/>
    <property type="match status" value="1"/>
</dbReference>
<dbReference type="Pfam" id="PF01590">
    <property type="entry name" value="GAF"/>
    <property type="match status" value="1"/>
</dbReference>
<dbReference type="SUPFAM" id="SSF55781">
    <property type="entry name" value="GAF domain-like"/>
    <property type="match status" value="1"/>
</dbReference>
<dbReference type="SMART" id="SM00387">
    <property type="entry name" value="HATPase_c"/>
    <property type="match status" value="1"/>
</dbReference>
<comment type="catalytic activity">
    <reaction evidence="1">
        <text>ATP + protein L-histidine = ADP + protein N-phospho-L-histidine.</text>
        <dbReference type="EC" id="2.7.13.3"/>
    </reaction>
</comment>
<evidence type="ECO:0000256" key="1">
    <source>
        <dbReference type="ARBA" id="ARBA00000085"/>
    </source>
</evidence>
<evidence type="ECO:0000256" key="6">
    <source>
        <dbReference type="ARBA" id="ARBA00022777"/>
    </source>
</evidence>
<dbReference type="SMART" id="SM00065">
    <property type="entry name" value="GAF"/>
    <property type="match status" value="1"/>
</dbReference>
<reference evidence="10 11" key="1">
    <citation type="journal article" date="2013" name="PLoS ONE">
        <title>Cultivation and Complete Genome Sequencing of Gloeobacter kilaueensis sp. nov., from a Lava Cave in Kilauea Caldera, Hawai'i.</title>
        <authorList>
            <person name="Saw J.H."/>
            <person name="Schatz M."/>
            <person name="Brown M.V."/>
            <person name="Kunkel D.D."/>
            <person name="Foster J.S."/>
            <person name="Shick H."/>
            <person name="Christensen S."/>
            <person name="Hou S."/>
            <person name="Wan X."/>
            <person name="Donachie S.P."/>
        </authorList>
    </citation>
    <scope>NUCLEOTIDE SEQUENCE [LARGE SCALE GENOMIC DNA]</scope>
    <source>
        <strain evidence="11">JS</strain>
    </source>
</reference>